<evidence type="ECO:0000313" key="4">
    <source>
        <dbReference type="EMBL" id="WAZ60090.1"/>
    </source>
</evidence>
<reference evidence="4" key="3">
    <citation type="submission" date="2022-12" db="EMBL/GenBank/DDBJ databases">
        <title>2953647.</title>
        <authorList>
            <person name="Hergert J."/>
            <person name="Casey R."/>
            <person name="Wagner J."/>
            <person name="Young E.L."/>
            <person name="Oakeson K.F."/>
        </authorList>
    </citation>
    <scope>NUCLEOTIDE SEQUENCE</scope>
    <source>
        <strain evidence="4">2953647</strain>
        <plasmid evidence="4">unnamed1</plasmid>
    </source>
</reference>
<dbReference type="Proteomes" id="UP000263627">
    <property type="component" value="Plasmid unnamed1"/>
</dbReference>
<evidence type="ECO:0000256" key="1">
    <source>
        <dbReference type="SAM" id="Phobius"/>
    </source>
</evidence>
<keyword evidence="2" id="KW-0614">Plasmid</keyword>
<keyword evidence="1" id="KW-0812">Transmembrane</keyword>
<keyword evidence="1" id="KW-0472">Membrane</keyword>
<keyword evidence="1" id="KW-1133">Transmembrane helix</keyword>
<evidence type="ECO:0000313" key="3">
    <source>
        <dbReference type="EMBL" id="AXZ45620.1"/>
    </source>
</evidence>
<protein>
    <submittedName>
        <fullName evidence="2">Uncharacterized protein</fullName>
    </submittedName>
</protein>
<dbReference type="EMBL" id="CP114565">
    <property type="protein sequence ID" value="WAZ60090.1"/>
    <property type="molecule type" value="Genomic_DNA"/>
</dbReference>
<sequence>MDSNKKHDEYVDWLIEQADDHEINAISSGLRDAWELCTTFLACVLLGSGMVLACLNITQ</sequence>
<dbReference type="Proteomes" id="UP001164536">
    <property type="component" value="Plasmid unnamed1"/>
</dbReference>
<organism evidence="2">
    <name type="scientific">Citrobacter freundii</name>
    <dbReference type="NCBI Taxonomy" id="546"/>
    <lineage>
        <taxon>Bacteria</taxon>
        <taxon>Pseudomonadati</taxon>
        <taxon>Pseudomonadota</taxon>
        <taxon>Gammaproteobacteria</taxon>
        <taxon>Enterobacterales</taxon>
        <taxon>Enterobacteriaceae</taxon>
        <taxon>Citrobacter</taxon>
        <taxon>Citrobacter freundii complex</taxon>
    </lineage>
</organism>
<dbReference type="RefSeq" id="WP_032610397.1">
    <property type="nucleotide sequence ID" value="NC_019360.1"/>
</dbReference>
<name>A0A1V0M1D7_CITFR</name>
<proteinExistence type="predicted"/>
<reference evidence="3 5" key="2">
    <citation type="submission" date="2018-09" db="EMBL/GenBank/DDBJ databases">
        <title>Whole genome sequencing of Citrobacter freundii AR_0116.</title>
        <authorList>
            <person name="Conlan S."/>
            <person name="Thomas P.J."/>
            <person name="Mullikin J."/>
            <person name="Frank K.M."/>
            <person name="Segre J.A."/>
        </authorList>
    </citation>
    <scope>NUCLEOTIDE SEQUENCE [LARGE SCALE GENOMIC DNA]</scope>
    <source>
        <strain evidence="3 5">AR_0116</strain>
        <plasmid evidence="3 5">unnamed1</plasmid>
    </source>
</reference>
<gene>
    <name evidence="3" type="ORF">AM363_01000</name>
    <name evidence="4" type="ORF">O4000_24855</name>
</gene>
<feature type="transmembrane region" description="Helical" evidence="1">
    <location>
        <begin position="33"/>
        <end position="55"/>
    </location>
</feature>
<dbReference type="EMBL" id="CP032179">
    <property type="protein sequence ID" value="AXZ45620.1"/>
    <property type="molecule type" value="Genomic_DNA"/>
</dbReference>
<dbReference type="EMBL" id="KY270851">
    <property type="protein sequence ID" value="ARD68681.1"/>
    <property type="molecule type" value="Genomic_DNA"/>
</dbReference>
<geneLocation type="plasmid" evidence="5 6">
    <name>unnamed1</name>
</geneLocation>
<reference evidence="2" key="1">
    <citation type="journal article" date="2017" name="Int. J. Antimicrob. Agents">
        <title>Sequencing and comparative genomics analysis of the IncHI2 plasmids pT5282-mphA and p112298-catA and the IncHI5 plasmid pYNKP001-dfrA.</title>
        <authorList>
            <person name="Liang Q."/>
            <person name="Yin Z."/>
            <person name="Zhao Y."/>
            <person name="Liang L."/>
            <person name="Feng J."/>
            <person name="Zhan Z."/>
            <person name="Wang H."/>
            <person name="Song Y."/>
            <person name="Tong Y."/>
            <person name="Wu W."/>
            <person name="Chen W."/>
            <person name="Wang J."/>
            <person name="Jiang L."/>
            <person name="Zhou D."/>
        </authorList>
    </citation>
    <scope>NUCLEOTIDE SEQUENCE</scope>
    <source>
        <strain evidence="2">112298</strain>
        <plasmid evidence="2">p112298-catA</plasmid>
    </source>
</reference>
<evidence type="ECO:0000313" key="5">
    <source>
        <dbReference type="Proteomes" id="UP000263627"/>
    </source>
</evidence>
<accession>A0A1V0M1D7</accession>
<evidence type="ECO:0000313" key="6">
    <source>
        <dbReference type="Proteomes" id="UP001164536"/>
    </source>
</evidence>
<geneLocation type="plasmid" evidence="2">
    <name>p112298-catA</name>
</geneLocation>
<keyword evidence="6" id="KW-1185">Reference proteome</keyword>
<dbReference type="AlphaFoldDB" id="A0A1V0M1D7"/>
<evidence type="ECO:0000313" key="2">
    <source>
        <dbReference type="EMBL" id="ARD68681.1"/>
    </source>
</evidence>